<dbReference type="InterPro" id="IPR010181">
    <property type="entry name" value="CGCAxxGCC_motif"/>
</dbReference>
<gene>
    <name evidence="1" type="ORF">PXC00_10310</name>
</gene>
<evidence type="ECO:0000313" key="1">
    <source>
        <dbReference type="EMBL" id="WOC31600.1"/>
    </source>
</evidence>
<dbReference type="KEGG" id="carl:PXC00_10310"/>
<reference evidence="1 2" key="2">
    <citation type="submission" date="2024-06" db="EMBL/GenBank/DDBJ databases">
        <title>Caproicibacterium argilliputei sp. nov, a novel caproic acid producing anaerobic bacterium isolated from pit mud.</title>
        <authorList>
            <person name="Xia S."/>
        </authorList>
    </citation>
    <scope>NUCLEOTIDE SEQUENCE [LARGE SCALE GENOMIC DNA]</scope>
    <source>
        <strain evidence="1 2">ZCY20-5</strain>
    </source>
</reference>
<dbReference type="EMBL" id="CP135996">
    <property type="protein sequence ID" value="WOC31600.1"/>
    <property type="molecule type" value="Genomic_DNA"/>
</dbReference>
<accession>A0AA97D9M7</accession>
<reference evidence="2" key="1">
    <citation type="submission" date="2024-06" db="EMBL/GenBank/DDBJ databases">
        <title>Caproicibacterium argilliputei sp. nov, a novel caproic acid producing anaerobic bacterium isolated from pit mud.</title>
        <authorList>
            <person name="Zeng C."/>
        </authorList>
    </citation>
    <scope>NUCLEOTIDE SEQUENCE [LARGE SCALE GENOMIC DNA]</scope>
    <source>
        <strain evidence="2">ZCY20-5</strain>
    </source>
</reference>
<dbReference type="Pfam" id="PF09719">
    <property type="entry name" value="C_GCAxxG_C_C"/>
    <property type="match status" value="1"/>
</dbReference>
<organism evidence="1 2">
    <name type="scientific">Caproicibacterium argilliputei</name>
    <dbReference type="NCBI Taxonomy" id="3030016"/>
    <lineage>
        <taxon>Bacteria</taxon>
        <taxon>Bacillati</taxon>
        <taxon>Bacillota</taxon>
        <taxon>Clostridia</taxon>
        <taxon>Eubacteriales</taxon>
        <taxon>Oscillospiraceae</taxon>
        <taxon>Caproicibacterium</taxon>
    </lineage>
</organism>
<dbReference type="AlphaFoldDB" id="A0AA97D9M7"/>
<evidence type="ECO:0000313" key="2">
    <source>
        <dbReference type="Proteomes" id="UP001300604"/>
    </source>
</evidence>
<dbReference type="RefSeq" id="WP_275845430.1">
    <property type="nucleotide sequence ID" value="NZ_CP135996.1"/>
</dbReference>
<dbReference type="NCBIfam" id="TIGR01909">
    <property type="entry name" value="C_GCAxxG_C_C"/>
    <property type="match status" value="1"/>
</dbReference>
<sequence length="135" mass="14255">MESRVQQALERHHKGYNCAQAVACTYGDLVHNSEDQMFRMAEGFGAGMGGMQSVCGAVSGAVLLAGLANSGGLQQRTKGVTYQLSKAIMEGFVQKNGTAVCEQLKGIGTGNVLRSCDGCIEDACKLAEQTLFSEK</sequence>
<protein>
    <submittedName>
        <fullName evidence="1">C-GCAxxG-C-C family protein</fullName>
    </submittedName>
</protein>
<name>A0AA97D9M7_9FIRM</name>
<proteinExistence type="predicted"/>
<keyword evidence="2" id="KW-1185">Reference proteome</keyword>
<dbReference type="Proteomes" id="UP001300604">
    <property type="component" value="Chromosome"/>
</dbReference>
<reference evidence="2" key="3">
    <citation type="submission" date="2024-06" db="EMBL/GenBank/DDBJ databases">
        <authorList>
            <person name="Zeng C."/>
        </authorList>
    </citation>
    <scope>NUCLEOTIDE SEQUENCE [LARGE SCALE GENOMIC DNA]</scope>
    <source>
        <strain evidence="2">ZCY20-5</strain>
    </source>
</reference>